<keyword evidence="4" id="KW-1185">Reference proteome</keyword>
<dbReference type="InterPro" id="IPR036265">
    <property type="entry name" value="HIT-like_sf"/>
</dbReference>
<dbReference type="InterPro" id="IPR043171">
    <property type="entry name" value="Ap4A_phos1/2-like"/>
</dbReference>
<dbReference type="PANTHER" id="PTHR38420">
    <property type="entry name" value="AP-4-A PHOSPHORYLASE II"/>
    <property type="match status" value="1"/>
</dbReference>
<dbReference type="Gene3D" id="3.30.428.70">
    <property type="match status" value="1"/>
</dbReference>
<gene>
    <name evidence="3" type="ORF">BJ508DRAFT_361559</name>
</gene>
<dbReference type="SUPFAM" id="SSF54197">
    <property type="entry name" value="HIT-like"/>
    <property type="match status" value="1"/>
</dbReference>
<organism evidence="3 4">
    <name type="scientific">Ascobolus immersus RN42</name>
    <dbReference type="NCBI Taxonomy" id="1160509"/>
    <lineage>
        <taxon>Eukaryota</taxon>
        <taxon>Fungi</taxon>
        <taxon>Dikarya</taxon>
        <taxon>Ascomycota</taxon>
        <taxon>Pezizomycotina</taxon>
        <taxon>Pezizomycetes</taxon>
        <taxon>Pezizales</taxon>
        <taxon>Ascobolaceae</taxon>
        <taxon>Ascobolus</taxon>
    </lineage>
</organism>
<dbReference type="InterPro" id="IPR009163">
    <property type="entry name" value="Ap4A_phos1/2"/>
</dbReference>
<dbReference type="Pfam" id="PF19327">
    <property type="entry name" value="Ap4A_phos_N"/>
    <property type="match status" value="1"/>
</dbReference>
<dbReference type="InterPro" id="IPR019200">
    <property type="entry name" value="ATP_adenylylTrfase_C"/>
</dbReference>
<proteinExistence type="predicted"/>
<name>A0A3N4I781_ASCIM</name>
<feature type="domain" description="ATP adenylyltransferase C-terminal" evidence="1">
    <location>
        <begin position="197"/>
        <end position="292"/>
    </location>
</feature>
<dbReference type="GO" id="GO:0003877">
    <property type="term" value="F:ATP:ADP adenylyltransferase activity"/>
    <property type="evidence" value="ECO:0007669"/>
    <property type="project" value="InterPro"/>
</dbReference>
<sequence>MTSPSLYERSLERFDDLNRAGELLYNPTEPERITRNGFIFRFRQSKALTTKPLTAIHNPKTSKNPFLPPDEEFIISRPNESHTMILNKFCPLRPMLLIHTNEFESQNNDLNLSDISAVWSTFLELSEGLDKLNAKGREEEMEGDDKELMATYGCGADAGASQGHKHCQIFPKDGPLWPDDVLDKIPVFPQTTTHSSPPYQHYITRLPPSPTPEKLYEIYLALLQPTKQHTQAYNFVLTKDWMLLIPRTKGKKGEYGVNAAGMMGMVWIKSVEERNAWDESDLTGFLEYCALPNEARKEENGA</sequence>
<dbReference type="Proteomes" id="UP000275078">
    <property type="component" value="Unassembled WGS sequence"/>
</dbReference>
<dbReference type="EMBL" id="ML119675">
    <property type="protein sequence ID" value="RPA81943.1"/>
    <property type="molecule type" value="Genomic_DNA"/>
</dbReference>
<evidence type="ECO:0000313" key="4">
    <source>
        <dbReference type="Proteomes" id="UP000275078"/>
    </source>
</evidence>
<dbReference type="OrthoDB" id="10267950at2759"/>
<dbReference type="GO" id="GO:0005524">
    <property type="term" value="F:ATP binding"/>
    <property type="evidence" value="ECO:0007669"/>
    <property type="project" value="InterPro"/>
</dbReference>
<reference evidence="3 4" key="1">
    <citation type="journal article" date="2018" name="Nat. Ecol. Evol.">
        <title>Pezizomycetes genomes reveal the molecular basis of ectomycorrhizal truffle lifestyle.</title>
        <authorList>
            <person name="Murat C."/>
            <person name="Payen T."/>
            <person name="Noel B."/>
            <person name="Kuo A."/>
            <person name="Morin E."/>
            <person name="Chen J."/>
            <person name="Kohler A."/>
            <person name="Krizsan K."/>
            <person name="Balestrini R."/>
            <person name="Da Silva C."/>
            <person name="Montanini B."/>
            <person name="Hainaut M."/>
            <person name="Levati E."/>
            <person name="Barry K.W."/>
            <person name="Belfiori B."/>
            <person name="Cichocki N."/>
            <person name="Clum A."/>
            <person name="Dockter R.B."/>
            <person name="Fauchery L."/>
            <person name="Guy J."/>
            <person name="Iotti M."/>
            <person name="Le Tacon F."/>
            <person name="Lindquist E.A."/>
            <person name="Lipzen A."/>
            <person name="Malagnac F."/>
            <person name="Mello A."/>
            <person name="Molinier V."/>
            <person name="Miyauchi S."/>
            <person name="Poulain J."/>
            <person name="Riccioni C."/>
            <person name="Rubini A."/>
            <person name="Sitrit Y."/>
            <person name="Splivallo R."/>
            <person name="Traeger S."/>
            <person name="Wang M."/>
            <person name="Zifcakova L."/>
            <person name="Wipf D."/>
            <person name="Zambonelli A."/>
            <person name="Paolocci F."/>
            <person name="Nowrousian M."/>
            <person name="Ottonello S."/>
            <person name="Baldrian P."/>
            <person name="Spatafora J.W."/>
            <person name="Henrissat B."/>
            <person name="Nagy L.G."/>
            <person name="Aury J.M."/>
            <person name="Wincker P."/>
            <person name="Grigoriev I.V."/>
            <person name="Bonfante P."/>
            <person name="Martin F.M."/>
        </authorList>
    </citation>
    <scope>NUCLEOTIDE SEQUENCE [LARGE SCALE GENOMIC DNA]</scope>
    <source>
        <strain evidence="3 4">RN42</strain>
    </source>
</reference>
<dbReference type="AlphaFoldDB" id="A0A3N4I781"/>
<dbReference type="InterPro" id="IPR045759">
    <property type="entry name" value="Ap4A_phos1/2_N"/>
</dbReference>
<evidence type="ECO:0000313" key="3">
    <source>
        <dbReference type="EMBL" id="RPA81943.1"/>
    </source>
</evidence>
<dbReference type="Pfam" id="PF09830">
    <property type="entry name" value="ATP_transf"/>
    <property type="match status" value="1"/>
</dbReference>
<accession>A0A3N4I781</accession>
<evidence type="ECO:0000259" key="1">
    <source>
        <dbReference type="Pfam" id="PF09830"/>
    </source>
</evidence>
<feature type="domain" description="Ap4A phosphorylase 1/2 N-terminal" evidence="2">
    <location>
        <begin position="8"/>
        <end position="129"/>
    </location>
</feature>
<evidence type="ECO:0000259" key="2">
    <source>
        <dbReference type="Pfam" id="PF19327"/>
    </source>
</evidence>
<protein>
    <submittedName>
        <fullName evidence="3">Uncharacterized protein</fullName>
    </submittedName>
</protein>
<dbReference type="STRING" id="1160509.A0A3N4I781"/>
<dbReference type="PANTHER" id="PTHR38420:SF1">
    <property type="entry name" value="PUTATIVE (AFU_ORTHOLOGUE AFUA_5G14690)-RELATED"/>
    <property type="match status" value="1"/>
</dbReference>
<dbReference type="GO" id="GO:0009117">
    <property type="term" value="P:nucleotide metabolic process"/>
    <property type="evidence" value="ECO:0007669"/>
    <property type="project" value="InterPro"/>
</dbReference>